<gene>
    <name evidence="1" type="ORF">NEILACOT_04131</name>
</gene>
<comment type="caution">
    <text evidence="1">The sequence shown here is derived from an EMBL/GenBank/DDBJ whole genome shotgun (WGS) entry which is preliminary data.</text>
</comment>
<sequence>MTRFQVSGICRENRKPSAAIFTKAGNRKHQAKALSEMAESKNRISACVGLAE</sequence>
<accession>D0W9C2</accession>
<dbReference type="Proteomes" id="UP000003843">
    <property type="component" value="Unassembled WGS sequence"/>
</dbReference>
<reference evidence="1 2" key="1">
    <citation type="submission" date="2009-10" db="EMBL/GenBank/DDBJ databases">
        <authorList>
            <person name="Weinstock G."/>
            <person name="Sodergren E."/>
            <person name="Clifton S."/>
            <person name="Fulton L."/>
            <person name="Fulton B."/>
            <person name="Courtney L."/>
            <person name="Fronick C."/>
            <person name="Harrison M."/>
            <person name="Strong C."/>
            <person name="Farmer C."/>
            <person name="Delahaunty K."/>
            <person name="Markovic C."/>
            <person name="Hall O."/>
            <person name="Minx P."/>
            <person name="Tomlinson C."/>
            <person name="Mitreva M."/>
            <person name="Nelson J."/>
            <person name="Hou S."/>
            <person name="Wollam A."/>
            <person name="Pepin K.H."/>
            <person name="Johnson M."/>
            <person name="Bhonagiri V."/>
            <person name="Nash W.E."/>
            <person name="Warren W."/>
            <person name="Chinwalla A."/>
            <person name="Mardis E.R."/>
            <person name="Wilson R.K."/>
        </authorList>
    </citation>
    <scope>NUCLEOTIDE SEQUENCE [LARGE SCALE GENOMIC DNA]</scope>
    <source>
        <strain evidence="1 2">ATCC 23970</strain>
    </source>
</reference>
<proteinExistence type="predicted"/>
<protein>
    <submittedName>
        <fullName evidence="1">Uncharacterized protein</fullName>
    </submittedName>
</protein>
<dbReference type="AlphaFoldDB" id="D0W9C2"/>
<name>D0W9C2_NEILA</name>
<evidence type="ECO:0000313" key="2">
    <source>
        <dbReference type="Proteomes" id="UP000003843"/>
    </source>
</evidence>
<organism evidence="1 2">
    <name type="scientific">Neisseria lactamica ATCC 23970</name>
    <dbReference type="NCBI Taxonomy" id="546265"/>
    <lineage>
        <taxon>Bacteria</taxon>
        <taxon>Pseudomonadati</taxon>
        <taxon>Pseudomonadota</taxon>
        <taxon>Betaproteobacteria</taxon>
        <taxon>Neisseriales</taxon>
        <taxon>Neisseriaceae</taxon>
        <taxon>Neisseria</taxon>
    </lineage>
</organism>
<dbReference type="EMBL" id="ACEQ02000011">
    <property type="protein sequence ID" value="EEZ75878.1"/>
    <property type="molecule type" value="Genomic_DNA"/>
</dbReference>
<evidence type="ECO:0000313" key="1">
    <source>
        <dbReference type="EMBL" id="EEZ75878.1"/>
    </source>
</evidence>